<comment type="caution">
    <text evidence="2">The sequence shown here is derived from an EMBL/GenBank/DDBJ whole genome shotgun (WGS) entry which is preliminary data.</text>
</comment>
<name>A0A918YFU8_9ACTN</name>
<accession>A0A918YFU8</accession>
<gene>
    <name evidence="2" type="ORF">GCM10010339_15850</name>
</gene>
<keyword evidence="3" id="KW-1185">Reference proteome</keyword>
<feature type="compositionally biased region" description="Low complexity" evidence="1">
    <location>
        <begin position="39"/>
        <end position="53"/>
    </location>
</feature>
<dbReference type="Proteomes" id="UP000655443">
    <property type="component" value="Unassembled WGS sequence"/>
</dbReference>
<dbReference type="AlphaFoldDB" id="A0A918YFU8"/>
<organism evidence="2 3">
    <name type="scientific">Streptomyces alanosinicus</name>
    <dbReference type="NCBI Taxonomy" id="68171"/>
    <lineage>
        <taxon>Bacteria</taxon>
        <taxon>Bacillati</taxon>
        <taxon>Actinomycetota</taxon>
        <taxon>Actinomycetes</taxon>
        <taxon>Kitasatosporales</taxon>
        <taxon>Streptomycetaceae</taxon>
        <taxon>Streptomyces</taxon>
    </lineage>
</organism>
<dbReference type="EMBL" id="BMVG01000002">
    <property type="protein sequence ID" value="GHE00485.1"/>
    <property type="molecule type" value="Genomic_DNA"/>
</dbReference>
<proteinExistence type="predicted"/>
<protein>
    <submittedName>
        <fullName evidence="2">Uncharacterized protein</fullName>
    </submittedName>
</protein>
<evidence type="ECO:0000256" key="1">
    <source>
        <dbReference type="SAM" id="MobiDB-lite"/>
    </source>
</evidence>
<feature type="region of interest" description="Disordered" evidence="1">
    <location>
        <begin position="30"/>
        <end position="138"/>
    </location>
</feature>
<evidence type="ECO:0000313" key="3">
    <source>
        <dbReference type="Proteomes" id="UP000655443"/>
    </source>
</evidence>
<reference evidence="2" key="2">
    <citation type="submission" date="2020-09" db="EMBL/GenBank/DDBJ databases">
        <authorList>
            <person name="Sun Q."/>
            <person name="Ohkuma M."/>
        </authorList>
    </citation>
    <scope>NUCLEOTIDE SEQUENCE</scope>
    <source>
        <strain evidence="2">JCM 4714</strain>
    </source>
</reference>
<sequence length="138" mass="13888">MPVSETSDTALPRPCAFSSFVRAAAFARPVSADTDASNSEALAADEATAAEADATAEEAAEASAEGGVPENDAVTGGEGRGLTEAAAVPLPPPPPHATSARLPAAASTAPVRAPLPRYRRGRPPSDTPLTMAPIPFRS</sequence>
<reference evidence="2" key="1">
    <citation type="journal article" date="2014" name="Int. J. Syst. Evol. Microbiol.">
        <title>Complete genome sequence of Corynebacterium casei LMG S-19264T (=DSM 44701T), isolated from a smear-ripened cheese.</title>
        <authorList>
            <consortium name="US DOE Joint Genome Institute (JGI-PGF)"/>
            <person name="Walter F."/>
            <person name="Albersmeier A."/>
            <person name="Kalinowski J."/>
            <person name="Ruckert C."/>
        </authorList>
    </citation>
    <scope>NUCLEOTIDE SEQUENCE</scope>
    <source>
        <strain evidence="2">JCM 4714</strain>
    </source>
</reference>
<evidence type="ECO:0000313" key="2">
    <source>
        <dbReference type="EMBL" id="GHE00485.1"/>
    </source>
</evidence>